<dbReference type="Gene3D" id="3.30.30.30">
    <property type="match status" value="1"/>
</dbReference>
<comment type="caution">
    <text evidence="6">The sequence shown here is derived from an EMBL/GenBank/DDBJ whole genome shotgun (WGS) entry which is preliminary data.</text>
</comment>
<dbReference type="GO" id="GO:0140662">
    <property type="term" value="F:ATP-dependent protein folding chaperone"/>
    <property type="evidence" value="ECO:0007669"/>
    <property type="project" value="InterPro"/>
</dbReference>
<evidence type="ECO:0000256" key="3">
    <source>
        <dbReference type="ARBA" id="ARBA00022840"/>
    </source>
</evidence>
<dbReference type="Gramene" id="GBG75958">
    <property type="protein sequence ID" value="GBG75958"/>
    <property type="gene ID" value="CBR_g21200"/>
</dbReference>
<dbReference type="PANTHER" id="PTHR19375">
    <property type="entry name" value="HEAT SHOCK PROTEIN 70KDA"/>
    <property type="match status" value="1"/>
</dbReference>
<protein>
    <submittedName>
        <fullName evidence="6">Uncharacterized protein</fullName>
    </submittedName>
</protein>
<sequence length="706" mass="77201">MGSVTGTRQSEQQDLVWRPHNMEGVRETLHLEQQAPRPRTDSMEGVRQTSPAQLEQQESRPSMEVEESQEYPLSAFDRKRYATLEDNPVIGIDLGTSYCKVAVFRNNIDDIEIVPNELGQTITPSCVAFSREDGCLVGDAAKKHGMKNPEECIFEVKCLMGRSYHDASVQQDKKKWPFHVSSGPNGGVVLDLPDAPGRPSFFRPEEISAFLLKKMKEIAEEFTGCRPIRDAVITVPACFNHSQRKATMAAGVGAGLNVLRLMSETTAAALAYGHQHLIRTGPAEKNVLVFDLGGGTFDVSIVTVKAGPDGDCSFVVKAVAGDSHLGGADIDQRLVQHVAEHFKKPLRGEDLLGEGSIPQKLNQAVVDAKHALSTTKDVIMADINLGYRDHVLSLKLGRLELEALSTDLFHKCMRLVERALGDAKVSKDEICDVVLVGGSTRIPKVQEMLTAFFGKPPISSVNPDEAVAFGAAVQAGLLARSHKCAEASISVQDVTSVSVGVDSRFDIMDVLIPRNSPLPAIGSTEYTLLDDEVSGTVGLYEGERALCAHNRFLGELTVDGFTPGPARMQNDVRVVLTIDANGILHAAAEMLAKHKDVGRKVETPFTLGTGVVTSLADGLDTRTDRYTLEAEDANIWAAKDSMLSLCSLILWLRAQLHSSKEDCHTDLELQLRLNEAWAWWDGHEELATKEEYDRRIAELEQYAGLD</sequence>
<evidence type="ECO:0000256" key="4">
    <source>
        <dbReference type="RuleBase" id="RU003322"/>
    </source>
</evidence>
<dbReference type="CDD" id="cd24028">
    <property type="entry name" value="ASKHA_NBD_HSP70_HSPA1-like"/>
    <property type="match status" value="1"/>
</dbReference>
<comment type="similarity">
    <text evidence="4">Belongs to the heat shock protein 70 family.</text>
</comment>
<dbReference type="InterPro" id="IPR029047">
    <property type="entry name" value="HSP70_peptide-bd_sf"/>
</dbReference>
<dbReference type="InterPro" id="IPR043129">
    <property type="entry name" value="ATPase_NBD"/>
</dbReference>
<accession>A0A388L131</accession>
<dbReference type="PROSITE" id="PS01036">
    <property type="entry name" value="HSP70_3"/>
    <property type="match status" value="1"/>
</dbReference>
<reference evidence="6 7" key="1">
    <citation type="journal article" date="2018" name="Cell">
        <title>The Chara Genome: Secondary Complexity and Implications for Plant Terrestrialization.</title>
        <authorList>
            <person name="Nishiyama T."/>
            <person name="Sakayama H."/>
            <person name="Vries J.D."/>
            <person name="Buschmann H."/>
            <person name="Saint-Marcoux D."/>
            <person name="Ullrich K.K."/>
            <person name="Haas F.B."/>
            <person name="Vanderstraeten L."/>
            <person name="Becker D."/>
            <person name="Lang D."/>
            <person name="Vosolsobe S."/>
            <person name="Rombauts S."/>
            <person name="Wilhelmsson P.K.I."/>
            <person name="Janitza P."/>
            <person name="Kern R."/>
            <person name="Heyl A."/>
            <person name="Rumpler F."/>
            <person name="Villalobos L.I.A.C."/>
            <person name="Clay J.M."/>
            <person name="Skokan R."/>
            <person name="Toyoda A."/>
            <person name="Suzuki Y."/>
            <person name="Kagoshima H."/>
            <person name="Schijlen E."/>
            <person name="Tajeshwar N."/>
            <person name="Catarino B."/>
            <person name="Hetherington A.J."/>
            <person name="Saltykova A."/>
            <person name="Bonnot C."/>
            <person name="Breuninger H."/>
            <person name="Symeonidi A."/>
            <person name="Radhakrishnan G.V."/>
            <person name="Van Nieuwerburgh F."/>
            <person name="Deforce D."/>
            <person name="Chang C."/>
            <person name="Karol K.G."/>
            <person name="Hedrich R."/>
            <person name="Ulvskov P."/>
            <person name="Glockner G."/>
            <person name="Delwiche C.F."/>
            <person name="Petrasek J."/>
            <person name="Van de Peer Y."/>
            <person name="Friml J."/>
            <person name="Beilby M."/>
            <person name="Dolan L."/>
            <person name="Kohara Y."/>
            <person name="Sugano S."/>
            <person name="Fujiyama A."/>
            <person name="Delaux P.-M."/>
            <person name="Quint M."/>
            <person name="TheiBen G."/>
            <person name="Hagemann M."/>
            <person name="Harholt J."/>
            <person name="Dunand C."/>
            <person name="Zachgo S."/>
            <person name="Langdale J."/>
            <person name="Maumus F."/>
            <person name="Straeten D.V.D."/>
            <person name="Gould S.B."/>
            <person name="Rensing S.A."/>
        </authorList>
    </citation>
    <scope>NUCLEOTIDE SEQUENCE [LARGE SCALE GENOMIC DNA]</scope>
    <source>
        <strain evidence="6 7">S276</strain>
    </source>
</reference>
<dbReference type="PRINTS" id="PR00301">
    <property type="entry name" value="HEATSHOCK70"/>
</dbReference>
<organism evidence="6 7">
    <name type="scientific">Chara braunii</name>
    <name type="common">Braun's stonewort</name>
    <dbReference type="NCBI Taxonomy" id="69332"/>
    <lineage>
        <taxon>Eukaryota</taxon>
        <taxon>Viridiplantae</taxon>
        <taxon>Streptophyta</taxon>
        <taxon>Charophyceae</taxon>
        <taxon>Charales</taxon>
        <taxon>Characeae</taxon>
        <taxon>Chara</taxon>
    </lineage>
</organism>
<comment type="subcellular location">
    <subcellularLocation>
        <location evidence="1">Endoplasmic reticulum lumen</location>
    </subcellularLocation>
</comment>
<evidence type="ECO:0000256" key="2">
    <source>
        <dbReference type="ARBA" id="ARBA00022741"/>
    </source>
</evidence>
<dbReference type="InterPro" id="IPR013126">
    <property type="entry name" value="Hsp_70_fam"/>
</dbReference>
<dbReference type="Pfam" id="PF00012">
    <property type="entry name" value="HSP70"/>
    <property type="match status" value="1"/>
</dbReference>
<dbReference type="EMBL" id="BFEA01000234">
    <property type="protein sequence ID" value="GBG75958.1"/>
    <property type="molecule type" value="Genomic_DNA"/>
</dbReference>
<dbReference type="FunFam" id="3.30.30.30:FF:000005">
    <property type="entry name" value="Heat shock protein ssb1"/>
    <property type="match status" value="1"/>
</dbReference>
<evidence type="ECO:0000256" key="1">
    <source>
        <dbReference type="ARBA" id="ARBA00004319"/>
    </source>
</evidence>
<feature type="compositionally biased region" description="Polar residues" evidence="5">
    <location>
        <begin position="47"/>
        <end position="56"/>
    </location>
</feature>
<dbReference type="Gene3D" id="2.60.34.10">
    <property type="entry name" value="Substrate Binding Domain Of DNAk, Chain A, domain 1"/>
    <property type="match status" value="1"/>
</dbReference>
<feature type="compositionally biased region" description="Polar residues" evidence="5">
    <location>
        <begin position="1"/>
        <end position="13"/>
    </location>
</feature>
<evidence type="ECO:0000313" key="6">
    <source>
        <dbReference type="EMBL" id="GBG75958.1"/>
    </source>
</evidence>
<feature type="region of interest" description="Disordered" evidence="5">
    <location>
        <begin position="1"/>
        <end position="71"/>
    </location>
</feature>
<proteinExistence type="inferred from homology"/>
<keyword evidence="7" id="KW-1185">Reference proteome</keyword>
<dbReference type="GO" id="GO:0005788">
    <property type="term" value="C:endoplasmic reticulum lumen"/>
    <property type="evidence" value="ECO:0007669"/>
    <property type="project" value="UniProtKB-SubCell"/>
</dbReference>
<dbReference type="PROSITE" id="PS00297">
    <property type="entry name" value="HSP70_1"/>
    <property type="match status" value="1"/>
</dbReference>
<evidence type="ECO:0000256" key="5">
    <source>
        <dbReference type="SAM" id="MobiDB-lite"/>
    </source>
</evidence>
<dbReference type="InterPro" id="IPR018181">
    <property type="entry name" value="Heat_shock_70_CS"/>
</dbReference>
<dbReference type="Gene3D" id="3.30.420.40">
    <property type="match status" value="2"/>
</dbReference>
<dbReference type="SUPFAM" id="SSF53067">
    <property type="entry name" value="Actin-like ATPase domain"/>
    <property type="match status" value="2"/>
</dbReference>
<keyword evidence="3 4" id="KW-0067">ATP-binding</keyword>
<dbReference type="GO" id="GO:0005524">
    <property type="term" value="F:ATP binding"/>
    <property type="evidence" value="ECO:0007669"/>
    <property type="project" value="UniProtKB-KW"/>
</dbReference>
<gene>
    <name evidence="6" type="ORF">CBR_g21200</name>
</gene>
<feature type="compositionally biased region" description="Basic and acidic residues" evidence="5">
    <location>
        <begin position="20"/>
        <end position="30"/>
    </location>
</feature>
<dbReference type="SUPFAM" id="SSF100920">
    <property type="entry name" value="Heat shock protein 70kD (HSP70), peptide-binding domain"/>
    <property type="match status" value="1"/>
</dbReference>
<name>A0A388L131_CHABU</name>
<dbReference type="PROSITE" id="PS00329">
    <property type="entry name" value="HSP70_2"/>
    <property type="match status" value="1"/>
</dbReference>
<dbReference type="AlphaFoldDB" id="A0A388L131"/>
<keyword evidence="2 4" id="KW-0547">Nucleotide-binding</keyword>
<dbReference type="Gene3D" id="3.90.640.10">
    <property type="entry name" value="Actin, Chain A, domain 4"/>
    <property type="match status" value="1"/>
</dbReference>
<evidence type="ECO:0000313" key="7">
    <source>
        <dbReference type="Proteomes" id="UP000265515"/>
    </source>
</evidence>
<dbReference type="STRING" id="69332.A0A388L131"/>
<dbReference type="Proteomes" id="UP000265515">
    <property type="component" value="Unassembled WGS sequence"/>
</dbReference>